<comment type="similarity">
    <text evidence="4">Belongs to the metallo-dependent hydrolases superfamily. HutI family.</text>
</comment>
<gene>
    <name evidence="14" type="primary">LOC100212924</name>
</gene>
<dbReference type="RefSeq" id="XP_065656845.1">
    <property type="nucleotide sequence ID" value="XM_065800773.1"/>
</dbReference>
<keyword evidence="9" id="KW-0369">Histidine metabolism</keyword>
<keyword evidence="11" id="KW-0408">Iron</keyword>
<evidence type="ECO:0000259" key="12">
    <source>
        <dbReference type="Pfam" id="PF01979"/>
    </source>
</evidence>
<keyword evidence="13" id="KW-1185">Reference proteome</keyword>
<keyword evidence="7" id="KW-0479">Metal-binding</keyword>
<dbReference type="InterPro" id="IPR011059">
    <property type="entry name" value="Metal-dep_hydrolase_composite"/>
</dbReference>
<dbReference type="InterPro" id="IPR006680">
    <property type="entry name" value="Amidohydro-rel"/>
</dbReference>
<evidence type="ECO:0000256" key="3">
    <source>
        <dbReference type="ARBA" id="ARBA00004758"/>
    </source>
</evidence>
<dbReference type="InterPro" id="IPR032466">
    <property type="entry name" value="Metal_Hydrolase"/>
</dbReference>
<dbReference type="SUPFAM" id="SSF51338">
    <property type="entry name" value="Composite domain of metallo-dependent hydrolases"/>
    <property type="match status" value="2"/>
</dbReference>
<dbReference type="Pfam" id="PF01979">
    <property type="entry name" value="Amidohydro_1"/>
    <property type="match status" value="1"/>
</dbReference>
<organism evidence="13 14">
    <name type="scientific">Hydra vulgaris</name>
    <name type="common">Hydra</name>
    <name type="synonym">Hydra attenuata</name>
    <dbReference type="NCBI Taxonomy" id="6087"/>
    <lineage>
        <taxon>Eukaryota</taxon>
        <taxon>Metazoa</taxon>
        <taxon>Cnidaria</taxon>
        <taxon>Hydrozoa</taxon>
        <taxon>Hydroidolina</taxon>
        <taxon>Anthoathecata</taxon>
        <taxon>Aplanulata</taxon>
        <taxon>Hydridae</taxon>
        <taxon>Hydra</taxon>
    </lineage>
</organism>
<dbReference type="InterPro" id="IPR005920">
    <property type="entry name" value="HutI"/>
</dbReference>
<evidence type="ECO:0000256" key="10">
    <source>
        <dbReference type="ARBA" id="ARBA00022833"/>
    </source>
</evidence>
<evidence type="ECO:0000256" key="4">
    <source>
        <dbReference type="ARBA" id="ARBA00008002"/>
    </source>
</evidence>
<keyword evidence="10" id="KW-0862">Zinc</keyword>
<evidence type="ECO:0000256" key="6">
    <source>
        <dbReference type="ARBA" id="ARBA00013406"/>
    </source>
</evidence>
<dbReference type="PANTHER" id="PTHR42752">
    <property type="entry name" value="IMIDAZOLONEPROPIONASE"/>
    <property type="match status" value="1"/>
</dbReference>
<accession>A0ABM4C5J1</accession>
<proteinExistence type="inferred from homology"/>
<evidence type="ECO:0000256" key="7">
    <source>
        <dbReference type="ARBA" id="ARBA00022723"/>
    </source>
</evidence>
<reference evidence="14" key="1">
    <citation type="submission" date="2025-08" db="UniProtKB">
        <authorList>
            <consortium name="RefSeq"/>
        </authorList>
    </citation>
    <scope>IDENTIFICATION</scope>
</reference>
<evidence type="ECO:0000256" key="11">
    <source>
        <dbReference type="ARBA" id="ARBA00023004"/>
    </source>
</evidence>
<comment type="cofactor">
    <cofactor evidence="2">
        <name>Fe(3+)</name>
        <dbReference type="ChEBI" id="CHEBI:29034"/>
    </cofactor>
</comment>
<dbReference type="Gene3D" id="2.30.40.10">
    <property type="entry name" value="Urease, subunit C, domain 1"/>
    <property type="match status" value="1"/>
</dbReference>
<dbReference type="Proteomes" id="UP001652625">
    <property type="component" value="Chromosome 07"/>
</dbReference>
<comment type="pathway">
    <text evidence="3">Amino-acid degradation; L-histidine degradation into L-glutamate; N-formimidoyl-L-glutamate from L-histidine: step 3/3.</text>
</comment>
<dbReference type="SUPFAM" id="SSF51556">
    <property type="entry name" value="Metallo-dependent hydrolases"/>
    <property type="match status" value="1"/>
</dbReference>
<evidence type="ECO:0000313" key="13">
    <source>
        <dbReference type="Proteomes" id="UP001652625"/>
    </source>
</evidence>
<evidence type="ECO:0000256" key="1">
    <source>
        <dbReference type="ARBA" id="ARBA00000853"/>
    </source>
</evidence>
<dbReference type="CDD" id="cd01296">
    <property type="entry name" value="Imidazolone-5PH"/>
    <property type="match status" value="1"/>
</dbReference>
<comment type="catalytic activity">
    <reaction evidence="1">
        <text>4-imidazolone-5-propanoate + H2O = N-formimidoyl-L-glutamate</text>
        <dbReference type="Rhea" id="RHEA:23660"/>
        <dbReference type="ChEBI" id="CHEBI:15377"/>
        <dbReference type="ChEBI" id="CHEBI:58928"/>
        <dbReference type="ChEBI" id="CHEBI:77893"/>
        <dbReference type="EC" id="3.5.2.7"/>
    </reaction>
</comment>
<dbReference type="EC" id="3.5.2.7" evidence="5"/>
<protein>
    <recommendedName>
        <fullName evidence="6">Probable imidazolonepropionase</fullName>
        <ecNumber evidence="5">3.5.2.7</ecNumber>
    </recommendedName>
</protein>
<dbReference type="PANTHER" id="PTHR42752:SF1">
    <property type="entry name" value="IMIDAZOLONEPROPIONASE-RELATED"/>
    <property type="match status" value="1"/>
</dbReference>
<keyword evidence="8" id="KW-0378">Hydrolase</keyword>
<sequence length="428" mass="47140">MLLIKNAKQVVTVCEQKEKVLYGEDAKKVKVCDSSDNQGYSIVVDNSGKIEAIGLNDEINKKYNHVTFDKEINACGKCVLPGLIDGHTHPVWVGDRVHEFAMKLEGATYMDIHKAGGGIYFTVKSVHEATEDELYHSFLKRLKAMSKCGTTTIEAKSGYGLDAENEIKMLKVIERARKEISFMDISVTYCGGHAIPKGKTMEEATQDIVENQIPQIVKLMNDGKIHVDNIDVFYETGVFDRESTKKILLAGKNVGMNINFHGDELNSNQSGKLGAEVGALAISHLEEIDDEGIILMQKQNIIATLLPTTAYILKLKPPPARKLIEKGVAVALGSDFNPNAYCYSMTTVMHMACCLLRMSMSEALIGATINAAASIGLSDSHGSIEVGKQADFIIIDAPRWEHLIYQFASHDEIITHVIKRGFVVYAKS</sequence>
<evidence type="ECO:0000313" key="14">
    <source>
        <dbReference type="RefSeq" id="XP_065656845.1"/>
    </source>
</evidence>
<evidence type="ECO:0000256" key="5">
    <source>
        <dbReference type="ARBA" id="ARBA00012864"/>
    </source>
</evidence>
<feature type="domain" description="Amidohydrolase-related" evidence="12">
    <location>
        <begin position="79"/>
        <end position="422"/>
    </location>
</feature>
<evidence type="ECO:0000256" key="8">
    <source>
        <dbReference type="ARBA" id="ARBA00022801"/>
    </source>
</evidence>
<evidence type="ECO:0000256" key="2">
    <source>
        <dbReference type="ARBA" id="ARBA00001965"/>
    </source>
</evidence>
<name>A0ABM4C5J1_HYDVU</name>
<dbReference type="Gene3D" id="3.20.20.140">
    <property type="entry name" value="Metal-dependent hydrolases"/>
    <property type="match status" value="1"/>
</dbReference>
<dbReference type="NCBIfam" id="TIGR01224">
    <property type="entry name" value="hutI"/>
    <property type="match status" value="1"/>
</dbReference>
<dbReference type="GeneID" id="100212924"/>
<evidence type="ECO:0000256" key="9">
    <source>
        <dbReference type="ARBA" id="ARBA00022808"/>
    </source>
</evidence>